<feature type="non-terminal residue" evidence="1">
    <location>
        <position position="200"/>
    </location>
</feature>
<accession>A0A8S2DS76</accession>
<evidence type="ECO:0000313" key="3">
    <source>
        <dbReference type="Proteomes" id="UP000677228"/>
    </source>
</evidence>
<dbReference type="AlphaFoldDB" id="A0A8S2DS76"/>
<dbReference type="EMBL" id="CAJNOK010005251">
    <property type="protein sequence ID" value="CAF0965989.1"/>
    <property type="molecule type" value="Genomic_DNA"/>
</dbReference>
<reference evidence="1" key="1">
    <citation type="submission" date="2021-02" db="EMBL/GenBank/DDBJ databases">
        <authorList>
            <person name="Nowell W R."/>
        </authorList>
    </citation>
    <scope>NUCLEOTIDE SEQUENCE</scope>
</reference>
<evidence type="ECO:0000313" key="2">
    <source>
        <dbReference type="EMBL" id="CAF3737850.1"/>
    </source>
</evidence>
<evidence type="ECO:0000313" key="1">
    <source>
        <dbReference type="EMBL" id="CAF0965989.1"/>
    </source>
</evidence>
<proteinExistence type="predicted"/>
<gene>
    <name evidence="1" type="ORF">OVA965_LOCUS12852</name>
    <name evidence="2" type="ORF">TMI583_LOCUS12855</name>
</gene>
<dbReference type="Proteomes" id="UP000682733">
    <property type="component" value="Unassembled WGS sequence"/>
</dbReference>
<organism evidence="1 3">
    <name type="scientific">Didymodactylos carnosus</name>
    <dbReference type="NCBI Taxonomy" id="1234261"/>
    <lineage>
        <taxon>Eukaryota</taxon>
        <taxon>Metazoa</taxon>
        <taxon>Spiralia</taxon>
        <taxon>Gnathifera</taxon>
        <taxon>Rotifera</taxon>
        <taxon>Eurotatoria</taxon>
        <taxon>Bdelloidea</taxon>
        <taxon>Philodinida</taxon>
        <taxon>Philodinidae</taxon>
        <taxon>Didymodactylos</taxon>
    </lineage>
</organism>
<sequence>LKKEDLQSKSFPRSSKTNVHLDNLNSVKLKSKAELHPTACIALNVIEDLQRVERLQQQLKLTFDTPSNAQLIYTTWLSVISKTNYMNGGKEWGCINVTTLQPMVIMKRIVHKTMKLIQNQITVNDYKRENDMSYSNVRRQIYFPGQTISIAWSIKNIDASHSLTIKLKRVSFLKDDEPANFKVIAGQGSYQYIIPLTTNT</sequence>
<comment type="caution">
    <text evidence="1">The sequence shown here is derived from an EMBL/GenBank/DDBJ whole genome shotgun (WGS) entry which is preliminary data.</text>
</comment>
<dbReference type="EMBL" id="CAJOBA010005256">
    <property type="protein sequence ID" value="CAF3737850.1"/>
    <property type="molecule type" value="Genomic_DNA"/>
</dbReference>
<name>A0A8S2DS76_9BILA</name>
<protein>
    <submittedName>
        <fullName evidence="1">Uncharacterized protein</fullName>
    </submittedName>
</protein>
<dbReference type="Proteomes" id="UP000677228">
    <property type="component" value="Unassembled WGS sequence"/>
</dbReference>